<dbReference type="SUPFAM" id="SSF55729">
    <property type="entry name" value="Acyl-CoA N-acyltransferases (Nat)"/>
    <property type="match status" value="1"/>
</dbReference>
<dbReference type="AlphaFoldDB" id="A0A2P2DW35"/>
<dbReference type="RefSeq" id="WP_108973087.1">
    <property type="nucleotide sequence ID" value="NZ_BFBB01000002.1"/>
</dbReference>
<dbReference type="InterPro" id="IPR016181">
    <property type="entry name" value="Acyl_CoA_acyltransferase"/>
</dbReference>
<dbReference type="Proteomes" id="UP000245133">
    <property type="component" value="Unassembled WGS sequence"/>
</dbReference>
<sequence>MGFRLAALADTKNLWDFFLNHQFTEEGIDFEDFELFVQKMYFENPLRKHYQIVAEENGKPVAHEAIIPLLYKFKEKTLVLGLGSNTLIHEEKRDMFLFFQMQNYFFSNYSKSGIDFTYGLVTRPDVLKVHLRTGYKKVGAVHVYARPIKLQKIISKVLNHNVIANIFNIFSPFGNLILRFIFNGRKKYQVLDVDSFAPSWDQDLSAMLSQFEIIAIRNSEILNWRFKSLPYRKYKISVVLQEGKLLGYIVYRKMKMQELESVAIVDFMALHNINGVIPSLLKRVQEFAFESNVDLIATIANETNPYLKDLKSCLFLKTPESFTLVADQRKDLDIKIKEDLFPFWYINWFDHDFV</sequence>
<dbReference type="EMBL" id="BFBB01000002">
    <property type="protein sequence ID" value="GBF48848.1"/>
    <property type="molecule type" value="Genomic_DNA"/>
</dbReference>
<evidence type="ECO:0000313" key="1">
    <source>
        <dbReference type="EMBL" id="GBF48848.1"/>
    </source>
</evidence>
<keyword evidence="2" id="KW-1185">Reference proteome</keyword>
<dbReference type="OrthoDB" id="8542820at2"/>
<evidence type="ECO:0000313" key="2">
    <source>
        <dbReference type="Proteomes" id="UP000245133"/>
    </source>
</evidence>
<organism evidence="1 2">
    <name type="scientific">Leptospira ryugenii</name>
    <dbReference type="NCBI Taxonomy" id="1917863"/>
    <lineage>
        <taxon>Bacteria</taxon>
        <taxon>Pseudomonadati</taxon>
        <taxon>Spirochaetota</taxon>
        <taxon>Spirochaetia</taxon>
        <taxon>Leptospirales</taxon>
        <taxon>Leptospiraceae</taxon>
        <taxon>Leptospira</taxon>
    </lineage>
</organism>
<gene>
    <name evidence="1" type="ORF">LPTSP4_03480</name>
</gene>
<comment type="caution">
    <text evidence="1">The sequence shown here is derived from an EMBL/GenBank/DDBJ whole genome shotgun (WGS) entry which is preliminary data.</text>
</comment>
<reference evidence="1 2" key="1">
    <citation type="submission" date="2018-02" db="EMBL/GenBank/DDBJ databases">
        <title>Novel Leptospira species isolated from soil and water in Japan.</title>
        <authorList>
            <person name="Nakao R."/>
            <person name="Masuzawa T."/>
        </authorList>
    </citation>
    <scope>NUCLEOTIDE SEQUENCE [LARGE SCALE GENOMIC DNA]</scope>
    <source>
        <strain evidence="1 2">YH101</strain>
    </source>
</reference>
<protein>
    <submittedName>
        <fullName evidence="1">Uncharacterized protein</fullName>
    </submittedName>
</protein>
<accession>A0A2P2DW35</accession>
<name>A0A2P2DW35_9LEPT</name>
<proteinExistence type="predicted"/>